<keyword evidence="12" id="KW-1185">Reference proteome</keyword>
<comment type="similarity">
    <text evidence="9">Belongs to the binding-protein-dependent transport system permease family. LivHM subfamily.</text>
</comment>
<dbReference type="GO" id="GO:0015192">
    <property type="term" value="F:L-phenylalanine transmembrane transporter activity"/>
    <property type="evidence" value="ECO:0007669"/>
    <property type="project" value="TreeGrafter"/>
</dbReference>
<keyword evidence="7 10" id="KW-1133">Transmembrane helix</keyword>
<feature type="transmembrane region" description="Helical" evidence="10">
    <location>
        <begin position="257"/>
        <end position="274"/>
    </location>
</feature>
<keyword evidence="5 10" id="KW-0812">Transmembrane</keyword>
<accession>A0A2T1HRA3</accession>
<dbReference type="GO" id="GO:0005886">
    <property type="term" value="C:plasma membrane"/>
    <property type="evidence" value="ECO:0007669"/>
    <property type="project" value="UniProtKB-SubCell"/>
</dbReference>
<dbReference type="GO" id="GO:0015190">
    <property type="term" value="F:L-leucine transmembrane transporter activity"/>
    <property type="evidence" value="ECO:0007669"/>
    <property type="project" value="TreeGrafter"/>
</dbReference>
<dbReference type="PANTHER" id="PTHR11795">
    <property type="entry name" value="BRANCHED-CHAIN AMINO ACID TRANSPORT SYSTEM PERMEASE PROTEIN LIVH"/>
    <property type="match status" value="1"/>
</dbReference>
<comment type="caution">
    <text evidence="11">The sequence shown here is derived from an EMBL/GenBank/DDBJ whole genome shotgun (WGS) entry which is preliminary data.</text>
</comment>
<feature type="transmembrane region" description="Helical" evidence="10">
    <location>
        <begin position="51"/>
        <end position="81"/>
    </location>
</feature>
<protein>
    <submittedName>
        <fullName evidence="11">Branched-chain amino acid ABC transporter permease</fullName>
    </submittedName>
</protein>
<keyword evidence="3" id="KW-1003">Cell membrane</keyword>
<keyword evidence="2" id="KW-0813">Transport</keyword>
<evidence type="ECO:0000256" key="3">
    <source>
        <dbReference type="ARBA" id="ARBA00022475"/>
    </source>
</evidence>
<dbReference type="GO" id="GO:0005304">
    <property type="term" value="F:L-valine transmembrane transporter activity"/>
    <property type="evidence" value="ECO:0007669"/>
    <property type="project" value="TreeGrafter"/>
</dbReference>
<feature type="transmembrane region" description="Helical" evidence="10">
    <location>
        <begin position="139"/>
        <end position="158"/>
    </location>
</feature>
<dbReference type="EMBL" id="PVZS01000016">
    <property type="protein sequence ID" value="PSC04173.1"/>
    <property type="molecule type" value="Genomic_DNA"/>
</dbReference>
<evidence type="ECO:0000256" key="6">
    <source>
        <dbReference type="ARBA" id="ARBA00022970"/>
    </source>
</evidence>
<evidence type="ECO:0000256" key="4">
    <source>
        <dbReference type="ARBA" id="ARBA00022519"/>
    </source>
</evidence>
<dbReference type="InterPro" id="IPR001851">
    <property type="entry name" value="ABC_transp_permease"/>
</dbReference>
<proteinExistence type="inferred from homology"/>
<evidence type="ECO:0000256" key="1">
    <source>
        <dbReference type="ARBA" id="ARBA00004651"/>
    </source>
</evidence>
<sequence>MFYAQLLVNGLVQGLVIGLAALSITLVFGIARFPNAATGDAMTLGGYSALAAFKATGSMALGGVAAFLATAVVSLLAYLAVFRQLANRSVVSLLVASIGVAFFIRAVLGVTFGHAQQVFMAPLSRPYVLGGVRITPLDLQLAAVAAIALAAVFGLLYFTPIGRQMRAVADNRDLARVSGVRPGRVMVALWLLAGGVAGVGGMMLGVKTIVSPESGWEMLLPAFTAAILGGIGSPGGAVLAGLLLGVAQEASTPFVGFTYKIALAFVIMLAVLLVRPRGLFGRVEGAR</sequence>
<dbReference type="PANTHER" id="PTHR11795:SF371">
    <property type="entry name" value="HIGH-AFFINITY BRANCHED-CHAIN AMINO ACID TRANSPORT SYSTEM PERMEASE PROTEIN LIVH"/>
    <property type="match status" value="1"/>
</dbReference>
<reference evidence="12" key="1">
    <citation type="submission" date="2018-03" db="EMBL/GenBank/DDBJ databases">
        <authorList>
            <person name="Sun L."/>
            <person name="Liu H."/>
            <person name="Chen W."/>
            <person name="Huang K."/>
            <person name="Liu W."/>
            <person name="Gao X."/>
        </authorList>
    </citation>
    <scope>NUCLEOTIDE SEQUENCE [LARGE SCALE GENOMIC DNA]</scope>
    <source>
        <strain evidence="12">SH9</strain>
    </source>
</reference>
<gene>
    <name evidence="11" type="ORF">SLNSH_15385</name>
</gene>
<dbReference type="AlphaFoldDB" id="A0A2T1HRA3"/>
<evidence type="ECO:0000256" key="10">
    <source>
        <dbReference type="SAM" id="Phobius"/>
    </source>
</evidence>
<evidence type="ECO:0000313" key="12">
    <source>
        <dbReference type="Proteomes" id="UP000239772"/>
    </source>
</evidence>
<dbReference type="OrthoDB" id="9807115at2"/>
<dbReference type="GO" id="GO:0042941">
    <property type="term" value="P:D-alanine transmembrane transport"/>
    <property type="evidence" value="ECO:0007669"/>
    <property type="project" value="TreeGrafter"/>
</dbReference>
<dbReference type="InterPro" id="IPR052157">
    <property type="entry name" value="BCAA_transport_permease"/>
</dbReference>
<evidence type="ECO:0000256" key="9">
    <source>
        <dbReference type="ARBA" id="ARBA00037998"/>
    </source>
</evidence>
<feature type="transmembrane region" description="Helical" evidence="10">
    <location>
        <begin position="7"/>
        <end position="31"/>
    </location>
</feature>
<dbReference type="Proteomes" id="UP000239772">
    <property type="component" value="Unassembled WGS sequence"/>
</dbReference>
<dbReference type="RefSeq" id="WP_106337890.1">
    <property type="nucleotide sequence ID" value="NZ_PVZS01000016.1"/>
</dbReference>
<name>A0A2T1HRA3_9HYPH</name>
<dbReference type="GO" id="GO:0015188">
    <property type="term" value="F:L-isoleucine transmembrane transporter activity"/>
    <property type="evidence" value="ECO:0007669"/>
    <property type="project" value="TreeGrafter"/>
</dbReference>
<evidence type="ECO:0000256" key="8">
    <source>
        <dbReference type="ARBA" id="ARBA00023136"/>
    </source>
</evidence>
<dbReference type="Pfam" id="PF02653">
    <property type="entry name" value="BPD_transp_2"/>
    <property type="match status" value="1"/>
</dbReference>
<feature type="transmembrane region" description="Helical" evidence="10">
    <location>
        <begin position="185"/>
        <end position="206"/>
    </location>
</feature>
<evidence type="ECO:0000256" key="5">
    <source>
        <dbReference type="ARBA" id="ARBA00022692"/>
    </source>
</evidence>
<dbReference type="GO" id="GO:1903806">
    <property type="term" value="P:L-isoleucine import across plasma membrane"/>
    <property type="evidence" value="ECO:0007669"/>
    <property type="project" value="TreeGrafter"/>
</dbReference>
<organism evidence="11 12">
    <name type="scientific">Alsobacter soli</name>
    <dbReference type="NCBI Taxonomy" id="2109933"/>
    <lineage>
        <taxon>Bacteria</taxon>
        <taxon>Pseudomonadati</taxon>
        <taxon>Pseudomonadota</taxon>
        <taxon>Alphaproteobacteria</taxon>
        <taxon>Hyphomicrobiales</taxon>
        <taxon>Alsobacteraceae</taxon>
        <taxon>Alsobacter</taxon>
    </lineage>
</organism>
<evidence type="ECO:0000256" key="2">
    <source>
        <dbReference type="ARBA" id="ARBA00022448"/>
    </source>
</evidence>
<keyword evidence="4" id="KW-0997">Cell inner membrane</keyword>
<keyword evidence="8 10" id="KW-0472">Membrane</keyword>
<comment type="subcellular location">
    <subcellularLocation>
        <location evidence="1">Cell membrane</location>
        <topology evidence="1">Multi-pass membrane protein</topology>
    </subcellularLocation>
</comment>
<evidence type="ECO:0000313" key="11">
    <source>
        <dbReference type="EMBL" id="PSC04173.1"/>
    </source>
</evidence>
<feature type="transmembrane region" description="Helical" evidence="10">
    <location>
        <begin position="218"/>
        <end position="245"/>
    </location>
</feature>
<dbReference type="CDD" id="cd06582">
    <property type="entry name" value="TM_PBP1_LivH_like"/>
    <property type="match status" value="1"/>
</dbReference>
<dbReference type="GO" id="GO:0015808">
    <property type="term" value="P:L-alanine transport"/>
    <property type="evidence" value="ECO:0007669"/>
    <property type="project" value="TreeGrafter"/>
</dbReference>
<keyword evidence="6" id="KW-0029">Amino-acid transport</keyword>
<evidence type="ECO:0000256" key="7">
    <source>
        <dbReference type="ARBA" id="ARBA00022989"/>
    </source>
</evidence>
<feature type="transmembrane region" description="Helical" evidence="10">
    <location>
        <begin position="93"/>
        <end position="119"/>
    </location>
</feature>